<accession>A0A2S5BE36</accession>
<dbReference type="OrthoDB" id="539213at2759"/>
<evidence type="ECO:0000313" key="2">
    <source>
        <dbReference type="Proteomes" id="UP000237144"/>
    </source>
</evidence>
<reference evidence="1 2" key="1">
    <citation type="journal article" date="2018" name="Front. Microbiol.">
        <title>Prospects for Fungal Bioremediation of Acidic Radioactive Waste Sites: Characterization and Genome Sequence of Rhodotorula taiwanensis MD1149.</title>
        <authorList>
            <person name="Tkavc R."/>
            <person name="Matrosova V.Y."/>
            <person name="Grichenko O.E."/>
            <person name="Gostincar C."/>
            <person name="Volpe R.P."/>
            <person name="Klimenkova P."/>
            <person name="Gaidamakova E.K."/>
            <person name="Zhou C.E."/>
            <person name="Stewart B.J."/>
            <person name="Lyman M.G."/>
            <person name="Malfatti S.A."/>
            <person name="Rubinfeld B."/>
            <person name="Courtot M."/>
            <person name="Singh J."/>
            <person name="Dalgard C.L."/>
            <person name="Hamilton T."/>
            <person name="Frey K.G."/>
            <person name="Gunde-Cimerman N."/>
            <person name="Dugan L."/>
            <person name="Daly M.J."/>
        </authorList>
    </citation>
    <scope>NUCLEOTIDE SEQUENCE [LARGE SCALE GENOMIC DNA]</scope>
    <source>
        <strain evidence="1 2">MD1149</strain>
    </source>
</reference>
<dbReference type="Proteomes" id="UP000237144">
    <property type="component" value="Unassembled WGS sequence"/>
</dbReference>
<dbReference type="STRING" id="741276.A0A2S5BE36"/>
<name>A0A2S5BE36_9BASI</name>
<sequence>MKLPDPLKLVALLGAADTRSQALTIVDSEGPARSSETLRALLPYLSLPTLLSLRTSRADLGQAITETLYDLIDAQRDWVVSPECPAELRDAYLVRVFGKEWPEAKAGMEEVASGELERVKERLVLDATKVGQDDKAHPCAGLDEFRDKLKKATGGLLEQVDWNNVVLGGGAVLSILTGKGDTPAYASSDIDLFLVGLAPDQVIPKVRSLIQQIKAALPPRPKPTVTKYSGSFLKGDQRSEEVEVDETDPEWRAEHAFDWDEQYPGELLLIKGFNAFTLVPPDNVSPRRTIQIVATINQSVFDALAWFDLDCCAVGYTGDSVVAVPRAVRSLSLGKWTGGVNFFDPKLGRKGDPTGSTASSRSCKYLQRGFSLALPAAALNALGDVGLNFSEVIAAGQKEAAEQQQPRTEPDLSLRRTDELAGLAGLLRREAIVQRKLKSAKNAGAGKPVEADDNGDVKLDYGYRNAFWIKTVSEALLKYSGNGTIAHEFREYAAKDVATAMENLLIDVDKAASGQSKKLPGAPRENARGMDHPVGLDRPYADYVVPYAAGFDVDFALGYKTVADDPFQQKWTQIRDLQYFIKLPTKLLPLMEKTEKTMRDVIAGKTVAQLTGDAAKSLPAVSEALREPITQLFAKSLLSVAPGLTAQNAAIDRFVPDSFPGAYRCAAPSSRHFAQKKAPAGHGIKSLLSPLSSVDGREFKPSKDKNQVYRVVTLAGLWQFKGVTPEIDVALQIIWQAWTATVRAAMTLPRDLPFMQMSNMSLKSFSLEDARRDLLDPKSSIARIVRGMKQSDRDSAIKWLEQSTTKEVFDTLNHELEQIDKIVKAEMKSPEGQAVGEWDVDRKRFLHQWLAGKEMV</sequence>
<evidence type="ECO:0000313" key="1">
    <source>
        <dbReference type="EMBL" id="POY75046.1"/>
    </source>
</evidence>
<comment type="caution">
    <text evidence="1">The sequence shown here is derived from an EMBL/GenBank/DDBJ whole genome shotgun (WGS) entry which is preliminary data.</text>
</comment>
<organism evidence="1 2">
    <name type="scientific">Rhodotorula taiwanensis</name>
    <dbReference type="NCBI Taxonomy" id="741276"/>
    <lineage>
        <taxon>Eukaryota</taxon>
        <taxon>Fungi</taxon>
        <taxon>Dikarya</taxon>
        <taxon>Basidiomycota</taxon>
        <taxon>Pucciniomycotina</taxon>
        <taxon>Microbotryomycetes</taxon>
        <taxon>Sporidiobolales</taxon>
        <taxon>Sporidiobolaceae</taxon>
        <taxon>Rhodotorula</taxon>
    </lineage>
</organism>
<gene>
    <name evidence="1" type="ORF">BMF94_2022</name>
</gene>
<dbReference type="AlphaFoldDB" id="A0A2S5BE36"/>
<dbReference type="EMBL" id="PJQD01000020">
    <property type="protein sequence ID" value="POY75046.1"/>
    <property type="molecule type" value="Genomic_DNA"/>
</dbReference>
<protein>
    <submittedName>
        <fullName evidence="1">Uncharacterized protein</fullName>
    </submittedName>
</protein>
<keyword evidence="2" id="KW-1185">Reference proteome</keyword>
<proteinExistence type="predicted"/>